<proteinExistence type="predicted"/>
<dbReference type="InterPro" id="IPR038727">
    <property type="entry name" value="NadR/Ttd14_AAA_dom"/>
</dbReference>
<evidence type="ECO:0000313" key="3">
    <source>
        <dbReference type="Proteomes" id="UP000649768"/>
    </source>
</evidence>
<dbReference type="RefSeq" id="WP_192013606.1">
    <property type="nucleotide sequence ID" value="NZ_JACYTP010000001.1"/>
</dbReference>
<sequence length="183" mass="21035">MNNRVVFTGGPGSGKTSVIKFLEQLGYPSATEVGRKVIQTQVERNGGALPWKDKVAFRDAMVLEELNNYKVNDNTVLTFFDRSIIDSYGYSQLEQIAVSELLLRSCRELTYHKNVFIFPPLETIYKNDIERKQDFNEAVATYHEMVNAYKKFGYELIEVPKLSIRERAEFILEVCSHSVQKPI</sequence>
<keyword evidence="3" id="KW-1185">Reference proteome</keyword>
<accession>A0ABR9BG15</accession>
<dbReference type="EMBL" id="JACYTP010000001">
    <property type="protein sequence ID" value="MBD8511114.1"/>
    <property type="molecule type" value="Genomic_DNA"/>
</dbReference>
<evidence type="ECO:0000259" key="1">
    <source>
        <dbReference type="Pfam" id="PF13521"/>
    </source>
</evidence>
<dbReference type="Pfam" id="PF13521">
    <property type="entry name" value="AAA_28"/>
    <property type="match status" value="1"/>
</dbReference>
<comment type="caution">
    <text evidence="2">The sequence shown here is derived from an EMBL/GenBank/DDBJ whole genome shotgun (WGS) entry which is preliminary data.</text>
</comment>
<protein>
    <submittedName>
        <fullName evidence="2">ATP-binding protein</fullName>
    </submittedName>
</protein>
<name>A0ABR9BG15_9GAMM</name>
<dbReference type="Proteomes" id="UP000649768">
    <property type="component" value="Unassembled WGS sequence"/>
</dbReference>
<keyword evidence="2" id="KW-0547">Nucleotide-binding</keyword>
<organism evidence="2 3">
    <name type="scientific">Photobacterium arenosum</name>
    <dbReference type="NCBI Taxonomy" id="2774143"/>
    <lineage>
        <taxon>Bacteria</taxon>
        <taxon>Pseudomonadati</taxon>
        <taxon>Pseudomonadota</taxon>
        <taxon>Gammaproteobacteria</taxon>
        <taxon>Vibrionales</taxon>
        <taxon>Vibrionaceae</taxon>
        <taxon>Photobacterium</taxon>
    </lineage>
</organism>
<dbReference type="GO" id="GO:0005524">
    <property type="term" value="F:ATP binding"/>
    <property type="evidence" value="ECO:0007669"/>
    <property type="project" value="UniProtKB-KW"/>
</dbReference>
<evidence type="ECO:0000313" key="2">
    <source>
        <dbReference type="EMBL" id="MBD8511114.1"/>
    </source>
</evidence>
<feature type="domain" description="NadR/Ttd14 AAA" evidence="1">
    <location>
        <begin position="4"/>
        <end position="167"/>
    </location>
</feature>
<dbReference type="InterPro" id="IPR027417">
    <property type="entry name" value="P-loop_NTPase"/>
</dbReference>
<dbReference type="SUPFAM" id="SSF52540">
    <property type="entry name" value="P-loop containing nucleoside triphosphate hydrolases"/>
    <property type="match status" value="1"/>
</dbReference>
<dbReference type="Gene3D" id="3.40.50.300">
    <property type="entry name" value="P-loop containing nucleotide triphosphate hydrolases"/>
    <property type="match status" value="1"/>
</dbReference>
<gene>
    <name evidence="2" type="ORF">IFO68_00185</name>
</gene>
<reference evidence="2 3" key="1">
    <citation type="submission" date="2020-09" db="EMBL/GenBank/DDBJ databases">
        <title>Photobacterium sp. CAU 1568 isolated from sand of Sido Beach.</title>
        <authorList>
            <person name="Kim W."/>
        </authorList>
    </citation>
    <scope>NUCLEOTIDE SEQUENCE [LARGE SCALE GENOMIC DNA]</scope>
    <source>
        <strain evidence="2 3">CAU 1568</strain>
    </source>
</reference>
<keyword evidence="2" id="KW-0067">ATP-binding</keyword>